<keyword evidence="1" id="KW-0812">Transmembrane</keyword>
<accession>A0A813I1J1</accession>
<proteinExistence type="predicted"/>
<evidence type="ECO:0000313" key="2">
    <source>
        <dbReference type="EMBL" id="CAE8643820.1"/>
    </source>
</evidence>
<keyword evidence="1" id="KW-0472">Membrane</keyword>
<feature type="non-terminal residue" evidence="2">
    <location>
        <position position="144"/>
    </location>
</feature>
<feature type="transmembrane region" description="Helical" evidence="1">
    <location>
        <begin position="31"/>
        <end position="51"/>
    </location>
</feature>
<comment type="caution">
    <text evidence="2">The sequence shown here is derived from an EMBL/GenBank/DDBJ whole genome shotgun (WGS) entry which is preliminary data.</text>
</comment>
<sequence length="144" mass="15591">EAMEGSGGIMSLLEDEISVAPAHKLSDTDQFMIILNLCVAVCGGFIYWLLCAQQRQTAGQREGYFAGPFMSLAGASHTWKVYRQCVGKSERDMHVCNFCGFAIKASPAEHSACGVSLLGEDKSDAAKGVSLKQRRIEKKKGKKG</sequence>
<evidence type="ECO:0000256" key="1">
    <source>
        <dbReference type="SAM" id="Phobius"/>
    </source>
</evidence>
<gene>
    <name evidence="2" type="ORF">PGLA1383_LOCUS58122</name>
</gene>
<evidence type="ECO:0000313" key="3">
    <source>
        <dbReference type="Proteomes" id="UP000654075"/>
    </source>
</evidence>
<dbReference type="AlphaFoldDB" id="A0A813I1J1"/>
<keyword evidence="3" id="KW-1185">Reference proteome</keyword>
<protein>
    <submittedName>
        <fullName evidence="2">Uncharacterized protein</fullName>
    </submittedName>
</protein>
<name>A0A813I1J1_POLGL</name>
<organism evidence="2 3">
    <name type="scientific">Polarella glacialis</name>
    <name type="common">Dinoflagellate</name>
    <dbReference type="NCBI Taxonomy" id="89957"/>
    <lineage>
        <taxon>Eukaryota</taxon>
        <taxon>Sar</taxon>
        <taxon>Alveolata</taxon>
        <taxon>Dinophyceae</taxon>
        <taxon>Suessiales</taxon>
        <taxon>Suessiaceae</taxon>
        <taxon>Polarella</taxon>
    </lineage>
</organism>
<dbReference type="EMBL" id="CAJNNV010033441">
    <property type="protein sequence ID" value="CAE8643820.1"/>
    <property type="molecule type" value="Genomic_DNA"/>
</dbReference>
<keyword evidence="1" id="KW-1133">Transmembrane helix</keyword>
<reference evidence="2" key="1">
    <citation type="submission" date="2021-02" db="EMBL/GenBank/DDBJ databases">
        <authorList>
            <person name="Dougan E. K."/>
            <person name="Rhodes N."/>
            <person name="Thang M."/>
            <person name="Chan C."/>
        </authorList>
    </citation>
    <scope>NUCLEOTIDE SEQUENCE</scope>
</reference>
<dbReference type="Proteomes" id="UP000654075">
    <property type="component" value="Unassembled WGS sequence"/>
</dbReference>